<organism evidence="1 2">
    <name type="scientific">Populus alba x Populus x berolinensis</name>
    <dbReference type="NCBI Taxonomy" id="444605"/>
    <lineage>
        <taxon>Eukaryota</taxon>
        <taxon>Viridiplantae</taxon>
        <taxon>Streptophyta</taxon>
        <taxon>Embryophyta</taxon>
        <taxon>Tracheophyta</taxon>
        <taxon>Spermatophyta</taxon>
        <taxon>Magnoliopsida</taxon>
        <taxon>eudicotyledons</taxon>
        <taxon>Gunneridae</taxon>
        <taxon>Pentapetalae</taxon>
        <taxon>rosids</taxon>
        <taxon>fabids</taxon>
        <taxon>Malpighiales</taxon>
        <taxon>Salicaceae</taxon>
        <taxon>Saliceae</taxon>
        <taxon>Populus</taxon>
    </lineage>
</organism>
<reference evidence="1 2" key="1">
    <citation type="journal article" date="2023" name="Mol. Ecol. Resour.">
        <title>Chromosome-level genome assembly of a triploid poplar Populus alba 'Berolinensis'.</title>
        <authorList>
            <person name="Chen S."/>
            <person name="Yu Y."/>
            <person name="Wang X."/>
            <person name="Wang S."/>
            <person name="Zhang T."/>
            <person name="Zhou Y."/>
            <person name="He R."/>
            <person name="Meng N."/>
            <person name="Wang Y."/>
            <person name="Liu W."/>
            <person name="Liu Z."/>
            <person name="Liu J."/>
            <person name="Guo Q."/>
            <person name="Huang H."/>
            <person name="Sederoff R.R."/>
            <person name="Wang G."/>
            <person name="Qu G."/>
            <person name="Chen S."/>
        </authorList>
    </citation>
    <scope>NUCLEOTIDE SEQUENCE [LARGE SCALE GENOMIC DNA]</scope>
    <source>
        <strain evidence="1">SC-2020</strain>
    </source>
</reference>
<accession>A0AAD6LLS8</accession>
<gene>
    <name evidence="1" type="ORF">NC653_037138</name>
</gene>
<protein>
    <submittedName>
        <fullName evidence="1">Uncharacterized protein</fullName>
    </submittedName>
</protein>
<name>A0AAD6LLS8_9ROSI</name>
<dbReference type="AlphaFoldDB" id="A0AAD6LLS8"/>
<sequence length="57" mass="6622">MAKKLYPKMSGRMLPYGLEIKLRPRRANRLPQLLLEGKAIRIEINPPIIVSGKLEFY</sequence>
<evidence type="ECO:0000313" key="2">
    <source>
        <dbReference type="Proteomes" id="UP001164929"/>
    </source>
</evidence>
<evidence type="ECO:0000313" key="1">
    <source>
        <dbReference type="EMBL" id="KAJ6969379.1"/>
    </source>
</evidence>
<keyword evidence="2" id="KW-1185">Reference proteome</keyword>
<comment type="caution">
    <text evidence="1">The sequence shown here is derived from an EMBL/GenBank/DDBJ whole genome shotgun (WGS) entry which is preliminary data.</text>
</comment>
<dbReference type="EMBL" id="JAQIZT010000016">
    <property type="protein sequence ID" value="KAJ6969379.1"/>
    <property type="molecule type" value="Genomic_DNA"/>
</dbReference>
<proteinExistence type="predicted"/>
<dbReference type="Proteomes" id="UP001164929">
    <property type="component" value="Chromosome 16"/>
</dbReference>